<evidence type="ECO:0000256" key="1">
    <source>
        <dbReference type="SAM" id="Phobius"/>
    </source>
</evidence>
<evidence type="ECO:0000313" key="2">
    <source>
        <dbReference type="EMBL" id="CUA83334.1"/>
    </source>
</evidence>
<dbReference type="STRING" id="375574.GCA_001418035_01482"/>
<dbReference type="Proteomes" id="UP000243535">
    <property type="component" value="Unassembled WGS sequence"/>
</dbReference>
<keyword evidence="1" id="KW-0472">Membrane</keyword>
<feature type="transmembrane region" description="Helical" evidence="1">
    <location>
        <begin position="28"/>
        <end position="50"/>
    </location>
</feature>
<dbReference type="AlphaFoldDB" id="A0A0K6GXJ0"/>
<dbReference type="RefSeq" id="WP_054286088.1">
    <property type="nucleotide sequence ID" value="NZ_CYHA01000003.1"/>
</dbReference>
<proteinExistence type="predicted"/>
<evidence type="ECO:0000313" key="3">
    <source>
        <dbReference type="Proteomes" id="UP000243535"/>
    </source>
</evidence>
<reference evidence="3" key="1">
    <citation type="submission" date="2015-08" db="EMBL/GenBank/DDBJ databases">
        <authorList>
            <person name="Varghese N."/>
        </authorList>
    </citation>
    <scope>NUCLEOTIDE SEQUENCE [LARGE SCALE GENOMIC DNA]</scope>
    <source>
        <strain evidence="3">DSM 17901</strain>
    </source>
</reference>
<name>A0A0K6GXJ0_9NEIS</name>
<protein>
    <recommendedName>
        <fullName evidence="4">VanZ like family</fullName>
    </recommendedName>
</protein>
<sequence length="95" mass="10518">MTNRLPFFIARFAPPLAWLGETDKLKHLAATLLLVPLLGLFLPLWAAWLATQAIGLGKELLDLFYYRSGFCWWDMLANVIGSIAGLALALSLTLT</sequence>
<feature type="transmembrane region" description="Helical" evidence="1">
    <location>
        <begin position="71"/>
        <end position="94"/>
    </location>
</feature>
<accession>A0A0K6GXJ0</accession>
<keyword evidence="1" id="KW-1133">Transmembrane helix</keyword>
<keyword evidence="1" id="KW-0812">Transmembrane</keyword>
<keyword evidence="3" id="KW-1185">Reference proteome</keyword>
<organism evidence="2 3">
    <name type="scientific">Gulbenkiania indica</name>
    <dbReference type="NCBI Taxonomy" id="375574"/>
    <lineage>
        <taxon>Bacteria</taxon>
        <taxon>Pseudomonadati</taxon>
        <taxon>Pseudomonadota</taxon>
        <taxon>Betaproteobacteria</taxon>
        <taxon>Neisseriales</taxon>
        <taxon>Chromobacteriaceae</taxon>
        <taxon>Gulbenkiania</taxon>
    </lineage>
</organism>
<dbReference type="EMBL" id="CYHA01000003">
    <property type="protein sequence ID" value="CUA83334.1"/>
    <property type="molecule type" value="Genomic_DNA"/>
</dbReference>
<evidence type="ECO:0008006" key="4">
    <source>
        <dbReference type="Google" id="ProtNLM"/>
    </source>
</evidence>
<gene>
    <name evidence="2" type="ORF">Ga0061063_1691</name>
</gene>